<dbReference type="InterPro" id="IPR003779">
    <property type="entry name" value="CMD-like"/>
</dbReference>
<dbReference type="InterPro" id="IPR029032">
    <property type="entry name" value="AhpD-like"/>
</dbReference>
<accession>A0A5Q0QGH6</accession>
<dbReference type="InterPro" id="IPR004675">
    <property type="entry name" value="AhpD_core"/>
</dbReference>
<evidence type="ECO:0000313" key="2">
    <source>
        <dbReference type="EMBL" id="QGA26360.1"/>
    </source>
</evidence>
<dbReference type="EMBL" id="CP045652">
    <property type="protein sequence ID" value="QGA26360.1"/>
    <property type="molecule type" value="Genomic_DNA"/>
</dbReference>
<dbReference type="Gene3D" id="1.20.1290.10">
    <property type="entry name" value="AhpD-like"/>
    <property type="match status" value="1"/>
</dbReference>
<dbReference type="SUPFAM" id="SSF69118">
    <property type="entry name" value="AhpD-like"/>
    <property type="match status" value="1"/>
</dbReference>
<dbReference type="NCBIfam" id="TIGR00778">
    <property type="entry name" value="ahpD_dom"/>
    <property type="match status" value="1"/>
</dbReference>
<evidence type="ECO:0000259" key="1">
    <source>
        <dbReference type="Pfam" id="PF02627"/>
    </source>
</evidence>
<dbReference type="KEGG" id="sphe:GFH32_08475"/>
<dbReference type="RefSeq" id="WP_153511140.1">
    <property type="nucleotide sequence ID" value="NZ_CP045652.1"/>
</dbReference>
<gene>
    <name evidence="2" type="ORF">GFH32_08475</name>
</gene>
<reference evidence="2 3" key="1">
    <citation type="submission" date="2019-10" db="EMBL/GenBank/DDBJ databases">
        <authorList>
            <person name="Dong K."/>
        </authorList>
    </citation>
    <scope>NUCLEOTIDE SEQUENCE [LARGE SCALE GENOMIC DNA]</scope>
    <source>
        <strain evidence="3">dk4302</strain>
    </source>
</reference>
<dbReference type="AlphaFoldDB" id="A0A5Q0QGH6"/>
<dbReference type="GO" id="GO:0051920">
    <property type="term" value="F:peroxiredoxin activity"/>
    <property type="evidence" value="ECO:0007669"/>
    <property type="project" value="InterPro"/>
</dbReference>
<protein>
    <submittedName>
        <fullName evidence="2">Carboxymuconolactone decarboxylase family protein</fullName>
    </submittedName>
</protein>
<organism evidence="2 3">
    <name type="scientific">Sphingobacterium zhuxiongii</name>
    <dbReference type="NCBI Taxonomy" id="2662364"/>
    <lineage>
        <taxon>Bacteria</taxon>
        <taxon>Pseudomonadati</taxon>
        <taxon>Bacteroidota</taxon>
        <taxon>Sphingobacteriia</taxon>
        <taxon>Sphingobacteriales</taxon>
        <taxon>Sphingobacteriaceae</taxon>
        <taxon>Sphingobacterium</taxon>
    </lineage>
</organism>
<name>A0A5Q0QGH6_9SPHI</name>
<evidence type="ECO:0000313" key="3">
    <source>
        <dbReference type="Proteomes" id="UP000326921"/>
    </source>
</evidence>
<feature type="domain" description="Carboxymuconolactone decarboxylase-like" evidence="1">
    <location>
        <begin position="25"/>
        <end position="94"/>
    </location>
</feature>
<dbReference type="PANTHER" id="PTHR34846">
    <property type="entry name" value="4-CARBOXYMUCONOLACTONE DECARBOXYLASE FAMILY PROTEIN (AFU_ORTHOLOGUE AFUA_6G11590)"/>
    <property type="match status" value="1"/>
</dbReference>
<dbReference type="PANTHER" id="PTHR34846:SF10">
    <property type="entry name" value="CYTOPLASMIC PROTEIN"/>
    <property type="match status" value="1"/>
</dbReference>
<sequence length="146" mass="16495">MEARMNIAELAPNGYKRVITLENFVQASDINKTQLELIKIRASQINGCAFCINMHTKDAMAQGETAQRIFLLNAWRETNVFSEEERVILAMTEEVTKINESGLTDETYKAAKELFTESYIAQVILAIATINVWNRIAISSHTQPDL</sequence>
<proteinExistence type="predicted"/>
<dbReference type="Pfam" id="PF02627">
    <property type="entry name" value="CMD"/>
    <property type="match status" value="1"/>
</dbReference>
<dbReference type="Proteomes" id="UP000326921">
    <property type="component" value="Chromosome"/>
</dbReference>
<keyword evidence="3" id="KW-1185">Reference proteome</keyword>